<dbReference type="GO" id="GO:0016787">
    <property type="term" value="F:hydrolase activity"/>
    <property type="evidence" value="ECO:0007669"/>
    <property type="project" value="UniProtKB-KW"/>
</dbReference>
<dbReference type="SUPFAM" id="SSF56784">
    <property type="entry name" value="HAD-like"/>
    <property type="match status" value="1"/>
</dbReference>
<keyword evidence="1" id="KW-0378">Hydrolase</keyword>
<dbReference type="SFLD" id="SFLDG01140">
    <property type="entry name" value="C2.B:_Phosphomannomutase_and_P"/>
    <property type="match status" value="1"/>
</dbReference>
<dbReference type="Proteomes" id="UP000436655">
    <property type="component" value="Unassembled WGS sequence"/>
</dbReference>
<comment type="caution">
    <text evidence="1">The sequence shown here is derived from an EMBL/GenBank/DDBJ whole genome shotgun (WGS) entry which is preliminary data.</text>
</comment>
<evidence type="ECO:0000313" key="1">
    <source>
        <dbReference type="EMBL" id="MQS44212.1"/>
    </source>
</evidence>
<dbReference type="InterPro" id="IPR000150">
    <property type="entry name" value="Cof"/>
</dbReference>
<accession>A0ABW9P5I9</accession>
<dbReference type="EMBL" id="VDFN01000001">
    <property type="protein sequence ID" value="MQS44212.1"/>
    <property type="molecule type" value="Genomic_DNA"/>
</dbReference>
<dbReference type="NCBIfam" id="TIGR00099">
    <property type="entry name" value="Cof-subfamily"/>
    <property type="match status" value="1"/>
</dbReference>
<dbReference type="InterPro" id="IPR023214">
    <property type="entry name" value="HAD_sf"/>
</dbReference>
<dbReference type="Gene3D" id="3.30.1240.10">
    <property type="match status" value="1"/>
</dbReference>
<name>A0ABW9P5I9_9LACO</name>
<dbReference type="SFLD" id="SFLDS00003">
    <property type="entry name" value="Haloacid_Dehalogenase"/>
    <property type="match status" value="1"/>
</dbReference>
<dbReference type="InterPro" id="IPR036412">
    <property type="entry name" value="HAD-like_sf"/>
</dbReference>
<dbReference type="RefSeq" id="WP_125702858.1">
    <property type="nucleotide sequence ID" value="NZ_JBHTOO010000003.1"/>
</dbReference>
<protein>
    <submittedName>
        <fullName evidence="1">Cof-type HAD-IIB family hydrolase</fullName>
    </submittedName>
</protein>
<proteinExistence type="predicted"/>
<reference evidence="1 2" key="1">
    <citation type="journal article" date="2019" name="Syst. Appl. Microbiol.">
        <title>Polyphasic characterization of two novel Lactobacillus spp. isolated from blown salami packages: Description of Lactobacillus halodurans sp. nov. and Lactobacillus salsicarnum sp. nov.</title>
        <authorList>
            <person name="Schuster J.A."/>
            <person name="Klingl A."/>
            <person name="Vogel R.F."/>
            <person name="Ehrmann M.A."/>
        </authorList>
    </citation>
    <scope>NUCLEOTIDE SEQUENCE [LARGE SCALE GENOMIC DNA]</scope>
    <source>
        <strain evidence="1 2">TMW 1.2098</strain>
    </source>
</reference>
<organism evidence="1 2">
    <name type="scientific">Companilactobacillus mishanensis</name>
    <dbReference type="NCBI Taxonomy" id="2486008"/>
    <lineage>
        <taxon>Bacteria</taxon>
        <taxon>Bacillati</taxon>
        <taxon>Bacillota</taxon>
        <taxon>Bacilli</taxon>
        <taxon>Lactobacillales</taxon>
        <taxon>Lactobacillaceae</taxon>
        <taxon>Companilactobacillus</taxon>
    </lineage>
</organism>
<dbReference type="InterPro" id="IPR006379">
    <property type="entry name" value="HAD-SF_hydro_IIB"/>
</dbReference>
<evidence type="ECO:0000313" key="2">
    <source>
        <dbReference type="Proteomes" id="UP000436655"/>
    </source>
</evidence>
<sequence>MMSNFKIAFFDIDGTLAAHNAGDESSILDRIPDTTRLALKELKGNGIEPVIATGRNRGMISDLLKDLKIDSYIANNGRFVSFKGKTIMHDVFSAEQLKMAVSQLNDQGISFCYETADVLYKNKSSKFIGDSSMVVKSIPDDKVPEDAIQLIIKLNNQKEQLNFNVPEIKTVKVAKLVYDVTLKGSNKAVGIKKILESTGVSAKDTIAFGDEENDLEMFDAVGYTVAMGNANPIVKNRADFITTDVNNDGIKNAVEELQLI</sequence>
<gene>
    <name evidence="1" type="ORF">FHL03_01790</name>
</gene>
<dbReference type="PANTHER" id="PTHR10000:SF25">
    <property type="entry name" value="PHOSPHATASE YKRA-RELATED"/>
    <property type="match status" value="1"/>
</dbReference>
<dbReference type="Gene3D" id="3.40.50.1000">
    <property type="entry name" value="HAD superfamily/HAD-like"/>
    <property type="match status" value="1"/>
</dbReference>
<dbReference type="PANTHER" id="PTHR10000">
    <property type="entry name" value="PHOSPHOSERINE PHOSPHATASE"/>
    <property type="match status" value="1"/>
</dbReference>
<keyword evidence="2" id="KW-1185">Reference proteome</keyword>
<dbReference type="Pfam" id="PF08282">
    <property type="entry name" value="Hydrolase_3"/>
    <property type="match status" value="1"/>
</dbReference>
<dbReference type="NCBIfam" id="TIGR01484">
    <property type="entry name" value="HAD-SF-IIB"/>
    <property type="match status" value="1"/>
</dbReference>